<dbReference type="EMBL" id="HBGW01048290">
    <property type="protein sequence ID" value="CAD9578897.1"/>
    <property type="molecule type" value="Transcribed_RNA"/>
</dbReference>
<dbReference type="AlphaFoldDB" id="A0A7S2KM25"/>
<dbReference type="SFLD" id="SFLDS00032">
    <property type="entry name" value="Radical_SAM_3-amino-3-carboxyp"/>
    <property type="match status" value="1"/>
</dbReference>
<dbReference type="InterPro" id="IPR016435">
    <property type="entry name" value="DPH1/DPH2"/>
</dbReference>
<sequence length="184" mass="20587">MIQNPNVKGGFYRYDPFYQTLTRESFAHAEMHEQRRAAIAAARSAGMVGLILSTLGRQGSSGVLEGVEQLLQARGVPHVTVLLSDVSPDRLRRFDGVEAWVQVACPRLSIDWGDAFDLPLLTPYEAHIAFGDAKYEDIYPMDYYSNRGGPWSNYGAHNGHGGSLDKKFRHLGRRRLVQYDDEGS</sequence>
<dbReference type="Gene3D" id="3.40.50.11860">
    <property type="entry name" value="Diphthamide synthesis DPH1/DPH2 domain 3"/>
    <property type="match status" value="1"/>
</dbReference>
<proteinExistence type="predicted"/>
<dbReference type="PANTHER" id="PTHR10762:SF1">
    <property type="entry name" value="2-(3-AMINO-3-CARBOXYPROPYL)HISTIDINE SYNTHASE SUBUNIT 1"/>
    <property type="match status" value="1"/>
</dbReference>
<evidence type="ECO:0008006" key="2">
    <source>
        <dbReference type="Google" id="ProtNLM"/>
    </source>
</evidence>
<dbReference type="InterPro" id="IPR042265">
    <property type="entry name" value="DPH1/DPH2_3"/>
</dbReference>
<protein>
    <recommendedName>
        <fullName evidence="2">Diphthamide biosynthesis protein 1</fullName>
    </recommendedName>
</protein>
<gene>
    <name evidence="1" type="ORF">BRAN1462_LOCUS30771</name>
</gene>
<dbReference type="GO" id="GO:0017183">
    <property type="term" value="P:protein histidyl modification to diphthamide"/>
    <property type="evidence" value="ECO:0007669"/>
    <property type="project" value="InterPro"/>
</dbReference>
<dbReference type="FunFam" id="3.40.50.11860:FF:000002">
    <property type="entry name" value="2-(3-amino-3-carboxypropyl)histidine synthase subunit 1"/>
    <property type="match status" value="1"/>
</dbReference>
<name>A0A7S2KM25_9DINO</name>
<evidence type="ECO:0000313" key="1">
    <source>
        <dbReference type="EMBL" id="CAD9578897.1"/>
    </source>
</evidence>
<accession>A0A7S2KM25</accession>
<dbReference type="Pfam" id="PF01866">
    <property type="entry name" value="Diphthamide_syn"/>
    <property type="match status" value="1"/>
</dbReference>
<dbReference type="PANTHER" id="PTHR10762">
    <property type="entry name" value="DIPHTHAMIDE BIOSYNTHESIS PROTEIN"/>
    <property type="match status" value="1"/>
</dbReference>
<dbReference type="GO" id="GO:0090560">
    <property type="term" value="F:2-(3-amino-3-carboxypropyl)histidine synthase activity"/>
    <property type="evidence" value="ECO:0007669"/>
    <property type="project" value="InterPro"/>
</dbReference>
<reference evidence="1" key="1">
    <citation type="submission" date="2021-01" db="EMBL/GenBank/DDBJ databases">
        <authorList>
            <person name="Corre E."/>
            <person name="Pelletier E."/>
            <person name="Niang G."/>
            <person name="Scheremetjew M."/>
            <person name="Finn R."/>
            <person name="Kale V."/>
            <person name="Holt S."/>
            <person name="Cochrane G."/>
            <person name="Meng A."/>
            <person name="Brown T."/>
            <person name="Cohen L."/>
        </authorList>
    </citation>
    <scope>NUCLEOTIDE SEQUENCE</scope>
    <source>
        <strain evidence="1">RCC3387</strain>
    </source>
</reference>
<organism evidence="1">
    <name type="scientific">Zooxanthella nutricula</name>
    <dbReference type="NCBI Taxonomy" id="1333877"/>
    <lineage>
        <taxon>Eukaryota</taxon>
        <taxon>Sar</taxon>
        <taxon>Alveolata</taxon>
        <taxon>Dinophyceae</taxon>
        <taxon>Peridiniales</taxon>
        <taxon>Peridiniales incertae sedis</taxon>
        <taxon>Zooxanthella</taxon>
    </lineage>
</organism>
<dbReference type="NCBIfam" id="TIGR00322">
    <property type="entry name" value="diphth2_R"/>
    <property type="match status" value="1"/>
</dbReference>